<sequence>MLGAFSRSGSGDPAPESFQGKVLSSLSKIESSLTLHLQKPPGQLLGMQLAPVLSGSALQVCGIKAGGLVDQYNLQVAAVASSGTSWWEAQSLRDSDIVEAVNGETSADDMMKELASSDSLMLRVRRPLQGGASVLPWLCEVDLKRNTARGERWGCQLSPVKDGSDTLDVTSVDRFGAVANWNQANPRLAIRAGDRVVAVGEEMGSPAMLAQLRETTATSCCWLVARGALMPGGVVVQKPPPEVICGPFCKRDGEKLGIRIGRAMESPLRGALVEPGCAGAMVVKEIVSGFLVDRWNQRPGVPRVIEGAVVLSVNGCRDPQEFATQLSKPSVHIRLRAPRAALGADGRGGSDLLEVI</sequence>
<reference evidence="1" key="1">
    <citation type="submission" date="2021-02" db="EMBL/GenBank/DDBJ databases">
        <authorList>
            <person name="Dougan E. K."/>
            <person name="Rhodes N."/>
            <person name="Thang M."/>
            <person name="Chan C."/>
        </authorList>
    </citation>
    <scope>NUCLEOTIDE SEQUENCE</scope>
</reference>
<dbReference type="AlphaFoldDB" id="A0A813DBK9"/>
<protein>
    <submittedName>
        <fullName evidence="1">Uncharacterized protein</fullName>
    </submittedName>
</protein>
<dbReference type="EMBL" id="CAJNNV010001538">
    <property type="protein sequence ID" value="CAE8585281.1"/>
    <property type="molecule type" value="Genomic_DNA"/>
</dbReference>
<evidence type="ECO:0000313" key="2">
    <source>
        <dbReference type="Proteomes" id="UP000654075"/>
    </source>
</evidence>
<dbReference type="Proteomes" id="UP000654075">
    <property type="component" value="Unassembled WGS sequence"/>
</dbReference>
<comment type="caution">
    <text evidence="1">The sequence shown here is derived from an EMBL/GenBank/DDBJ whole genome shotgun (WGS) entry which is preliminary data.</text>
</comment>
<keyword evidence="2" id="KW-1185">Reference proteome</keyword>
<evidence type="ECO:0000313" key="1">
    <source>
        <dbReference type="EMBL" id="CAE8585281.1"/>
    </source>
</evidence>
<dbReference type="OrthoDB" id="952271at2759"/>
<proteinExistence type="predicted"/>
<name>A0A813DBK9_POLGL</name>
<organism evidence="1 2">
    <name type="scientific">Polarella glacialis</name>
    <name type="common">Dinoflagellate</name>
    <dbReference type="NCBI Taxonomy" id="89957"/>
    <lineage>
        <taxon>Eukaryota</taxon>
        <taxon>Sar</taxon>
        <taxon>Alveolata</taxon>
        <taxon>Dinophyceae</taxon>
        <taxon>Suessiales</taxon>
        <taxon>Suessiaceae</taxon>
        <taxon>Polarella</taxon>
    </lineage>
</organism>
<accession>A0A813DBK9</accession>
<gene>
    <name evidence="1" type="ORF">PGLA1383_LOCUS4191</name>
</gene>